<proteinExistence type="predicted"/>
<gene>
    <name evidence="1" type="ORF">Dcae01_03362</name>
</gene>
<comment type="caution">
    <text evidence="1">The sequence shown here is derived from an EMBL/GenBank/DDBJ whole genome shotgun (WGS) entry which is preliminary data.</text>
</comment>
<organism evidence="1 2">
    <name type="scientific">Deinococcus caeni</name>
    <dbReference type="NCBI Taxonomy" id="569127"/>
    <lineage>
        <taxon>Bacteria</taxon>
        <taxon>Thermotogati</taxon>
        <taxon>Deinococcota</taxon>
        <taxon>Deinococci</taxon>
        <taxon>Deinococcales</taxon>
        <taxon>Deinococcaceae</taxon>
        <taxon>Deinococcus</taxon>
    </lineage>
</organism>
<evidence type="ECO:0000313" key="1">
    <source>
        <dbReference type="EMBL" id="GAA5441821.1"/>
    </source>
</evidence>
<protein>
    <submittedName>
        <fullName evidence="1">Uncharacterized protein</fullName>
    </submittedName>
</protein>
<name>A0ABP9UGH3_9DEIO</name>
<reference evidence="1 2" key="1">
    <citation type="submission" date="2024-02" db="EMBL/GenBank/DDBJ databases">
        <title>Deinococcus caeni NBRC 101312.</title>
        <authorList>
            <person name="Ichikawa N."/>
            <person name="Katano-Makiyama Y."/>
            <person name="Hidaka K."/>
        </authorList>
    </citation>
    <scope>NUCLEOTIDE SEQUENCE [LARGE SCALE GENOMIC DNA]</scope>
    <source>
        <strain evidence="1 2">NBRC 101312</strain>
    </source>
</reference>
<evidence type="ECO:0000313" key="2">
    <source>
        <dbReference type="Proteomes" id="UP001423409"/>
    </source>
</evidence>
<dbReference type="EMBL" id="BAABQU010000089">
    <property type="protein sequence ID" value="GAA5441821.1"/>
    <property type="molecule type" value="Genomic_DNA"/>
</dbReference>
<accession>A0ABP9UGH3</accession>
<sequence length="128" mass="14912">MNRFHTVFILTGHINARRSARPGNRYAAGTMFNLFRKKPPANPHVKQDDPQTYRVRVRTRPHAEVVEFRFTKGAHIGIDDDGTYLFRKPVVSPQHFDRGELLVRFDRSYRVTATEGENVDFIPVSDWE</sequence>
<keyword evidence="2" id="KW-1185">Reference proteome</keyword>
<dbReference type="Proteomes" id="UP001423409">
    <property type="component" value="Unassembled WGS sequence"/>
</dbReference>